<protein>
    <submittedName>
        <fullName evidence="1">Uncharacterized protein</fullName>
    </submittedName>
</protein>
<sequence length="84" mass="9460">MQCSHISCQPFVLVTRPNGKIMQQTLILRCLRPVAFQHIRSYAVQPRRYRQAQHEMVYVAVPAAAAAASRHSLILGRAVPLSHL</sequence>
<accession>A0A1X2HXX6</accession>
<comment type="caution">
    <text evidence="1">The sequence shown here is derived from an EMBL/GenBank/DDBJ whole genome shotgun (WGS) entry which is preliminary data.</text>
</comment>
<organism evidence="1 2">
    <name type="scientific">Absidia repens</name>
    <dbReference type="NCBI Taxonomy" id="90262"/>
    <lineage>
        <taxon>Eukaryota</taxon>
        <taxon>Fungi</taxon>
        <taxon>Fungi incertae sedis</taxon>
        <taxon>Mucoromycota</taxon>
        <taxon>Mucoromycotina</taxon>
        <taxon>Mucoromycetes</taxon>
        <taxon>Mucorales</taxon>
        <taxon>Cunninghamellaceae</taxon>
        <taxon>Absidia</taxon>
    </lineage>
</organism>
<dbReference type="AlphaFoldDB" id="A0A1X2HXX6"/>
<evidence type="ECO:0000313" key="1">
    <source>
        <dbReference type="EMBL" id="ORZ04755.1"/>
    </source>
</evidence>
<gene>
    <name evidence="1" type="ORF">BCR42DRAFT_428933</name>
</gene>
<name>A0A1X2HXX6_9FUNG</name>
<dbReference type="Proteomes" id="UP000193560">
    <property type="component" value="Unassembled WGS sequence"/>
</dbReference>
<keyword evidence="2" id="KW-1185">Reference proteome</keyword>
<proteinExistence type="predicted"/>
<reference evidence="1 2" key="1">
    <citation type="submission" date="2016-07" db="EMBL/GenBank/DDBJ databases">
        <title>Pervasive Adenine N6-methylation of Active Genes in Fungi.</title>
        <authorList>
            <consortium name="DOE Joint Genome Institute"/>
            <person name="Mondo S.J."/>
            <person name="Dannebaum R.O."/>
            <person name="Kuo R.C."/>
            <person name="Labutti K."/>
            <person name="Haridas S."/>
            <person name="Kuo A."/>
            <person name="Salamov A."/>
            <person name="Ahrendt S.R."/>
            <person name="Lipzen A."/>
            <person name="Sullivan W."/>
            <person name="Andreopoulos W.B."/>
            <person name="Clum A."/>
            <person name="Lindquist E."/>
            <person name="Daum C."/>
            <person name="Ramamoorthy G.K."/>
            <person name="Gryganskyi A."/>
            <person name="Culley D."/>
            <person name="Magnuson J.K."/>
            <person name="James T.Y."/>
            <person name="O'Malley M.A."/>
            <person name="Stajich J.E."/>
            <person name="Spatafora J.W."/>
            <person name="Visel A."/>
            <person name="Grigoriev I.V."/>
        </authorList>
    </citation>
    <scope>NUCLEOTIDE SEQUENCE [LARGE SCALE GENOMIC DNA]</scope>
    <source>
        <strain evidence="1 2">NRRL 1336</strain>
    </source>
</reference>
<dbReference type="EMBL" id="MCGE01000048">
    <property type="protein sequence ID" value="ORZ04755.1"/>
    <property type="molecule type" value="Genomic_DNA"/>
</dbReference>
<evidence type="ECO:0000313" key="2">
    <source>
        <dbReference type="Proteomes" id="UP000193560"/>
    </source>
</evidence>